<feature type="region of interest" description="Disordered" evidence="1">
    <location>
        <begin position="1"/>
        <end position="78"/>
    </location>
</feature>
<feature type="compositionally biased region" description="Basic and acidic residues" evidence="1">
    <location>
        <begin position="12"/>
        <end position="78"/>
    </location>
</feature>
<gene>
    <name evidence="2" type="ORF">DUI87_28003</name>
</gene>
<keyword evidence="3" id="KW-1185">Reference proteome</keyword>
<dbReference type="Proteomes" id="UP000269221">
    <property type="component" value="Unassembled WGS sequence"/>
</dbReference>
<reference evidence="2 3" key="1">
    <citation type="submission" date="2018-07" db="EMBL/GenBank/DDBJ databases">
        <title>A high quality draft genome assembly of the barn swallow (H. rustica rustica).</title>
        <authorList>
            <person name="Formenti G."/>
            <person name="Chiara M."/>
            <person name="Poveda L."/>
            <person name="Francoijs K.-J."/>
            <person name="Bonisoli-Alquati A."/>
            <person name="Canova L."/>
            <person name="Gianfranceschi L."/>
            <person name="Horner D.S."/>
            <person name="Saino N."/>
        </authorList>
    </citation>
    <scope>NUCLEOTIDE SEQUENCE [LARGE SCALE GENOMIC DNA]</scope>
    <source>
        <strain evidence="2">Chelidonia</strain>
        <tissue evidence="2">Blood</tissue>
    </source>
</reference>
<proteinExistence type="predicted"/>
<name>A0A3M0JAP3_HIRRU</name>
<dbReference type="STRING" id="333673.A0A3M0JAP3"/>
<evidence type="ECO:0000313" key="2">
    <source>
        <dbReference type="EMBL" id="RMB95889.1"/>
    </source>
</evidence>
<evidence type="ECO:0000313" key="3">
    <source>
        <dbReference type="Proteomes" id="UP000269221"/>
    </source>
</evidence>
<dbReference type="AlphaFoldDB" id="A0A3M0JAP3"/>
<sequence>MCPGLRGINQIQKERRGEERRGEERRGEERRGEERGERGGEERERRGEERRGEERRGEERRGEERRGEEREERRGERGEEIRLSFSVSECAKLSENQRLALKYLARAIFWYPPVFPGEIQSEFSLQLGGPDQGTGSSKPKSPATRTPPIRKRIFITTVIIVQPFILLAFSASGLILFYIAFEATLVPALILIAQ</sequence>
<dbReference type="OrthoDB" id="564260at2759"/>
<comment type="caution">
    <text evidence="2">The sequence shown here is derived from an EMBL/GenBank/DDBJ whole genome shotgun (WGS) entry which is preliminary data.</text>
</comment>
<accession>A0A3M0JAP3</accession>
<organism evidence="2 3">
    <name type="scientific">Hirundo rustica rustica</name>
    <dbReference type="NCBI Taxonomy" id="333673"/>
    <lineage>
        <taxon>Eukaryota</taxon>
        <taxon>Metazoa</taxon>
        <taxon>Chordata</taxon>
        <taxon>Craniata</taxon>
        <taxon>Vertebrata</taxon>
        <taxon>Euteleostomi</taxon>
        <taxon>Archelosauria</taxon>
        <taxon>Archosauria</taxon>
        <taxon>Dinosauria</taxon>
        <taxon>Saurischia</taxon>
        <taxon>Theropoda</taxon>
        <taxon>Coelurosauria</taxon>
        <taxon>Aves</taxon>
        <taxon>Neognathae</taxon>
        <taxon>Neoaves</taxon>
        <taxon>Telluraves</taxon>
        <taxon>Australaves</taxon>
        <taxon>Passeriformes</taxon>
        <taxon>Sylvioidea</taxon>
        <taxon>Hirundinidae</taxon>
        <taxon>Hirundo</taxon>
    </lineage>
</organism>
<protein>
    <submittedName>
        <fullName evidence="2">Uncharacterized protein</fullName>
    </submittedName>
</protein>
<dbReference type="EMBL" id="QRBI01000184">
    <property type="protein sequence ID" value="RMB95889.1"/>
    <property type="molecule type" value="Genomic_DNA"/>
</dbReference>
<feature type="region of interest" description="Disordered" evidence="1">
    <location>
        <begin position="125"/>
        <end position="146"/>
    </location>
</feature>
<evidence type="ECO:0000256" key="1">
    <source>
        <dbReference type="SAM" id="MobiDB-lite"/>
    </source>
</evidence>